<dbReference type="GO" id="GO:0003713">
    <property type="term" value="F:transcription coactivator activity"/>
    <property type="evidence" value="ECO:0007669"/>
    <property type="project" value="InterPro"/>
</dbReference>
<evidence type="ECO:0000256" key="1">
    <source>
        <dbReference type="SAM" id="MobiDB-lite"/>
    </source>
</evidence>
<reference evidence="3" key="2">
    <citation type="submission" date="2018-05" db="EMBL/GenBank/DDBJ databases">
        <title>OmerRS3 (Oryza meridionalis Reference Sequence Version 3).</title>
        <authorList>
            <person name="Zhang J."/>
            <person name="Kudrna D."/>
            <person name="Lee S."/>
            <person name="Talag J."/>
            <person name="Welchert J."/>
            <person name="Wing R.A."/>
        </authorList>
    </citation>
    <scope>NUCLEOTIDE SEQUENCE [LARGE SCALE GENOMIC DNA]</scope>
    <source>
        <strain evidence="3">cv. OR44</strain>
    </source>
</reference>
<dbReference type="Proteomes" id="UP000008021">
    <property type="component" value="Chromosome 12"/>
</dbReference>
<dbReference type="PANTHER" id="PTHR33137:SF10">
    <property type="entry name" value="EXPRESSED PROTEIN"/>
    <property type="match status" value="1"/>
</dbReference>
<feature type="region of interest" description="Disordered" evidence="1">
    <location>
        <begin position="29"/>
        <end position="57"/>
    </location>
</feature>
<dbReference type="InterPro" id="IPR048386">
    <property type="entry name" value="Med15_C"/>
</dbReference>
<dbReference type="STRING" id="40149.A0A0E0FAU5"/>
<evidence type="ECO:0000313" key="4">
    <source>
        <dbReference type="Proteomes" id="UP000008021"/>
    </source>
</evidence>
<feature type="compositionally biased region" description="Low complexity" evidence="1">
    <location>
        <begin position="31"/>
        <end position="40"/>
    </location>
</feature>
<evidence type="ECO:0000259" key="2">
    <source>
        <dbReference type="Pfam" id="PF21539"/>
    </source>
</evidence>
<reference evidence="3" key="1">
    <citation type="submission" date="2015-04" db="UniProtKB">
        <authorList>
            <consortium name="EnsemblPlants"/>
        </authorList>
    </citation>
    <scope>IDENTIFICATION</scope>
</reference>
<dbReference type="InterPro" id="IPR044661">
    <property type="entry name" value="MED15a/b/c-like"/>
</dbReference>
<evidence type="ECO:0000313" key="3">
    <source>
        <dbReference type="EnsemblPlants" id="OMERI12G04910.1"/>
    </source>
</evidence>
<proteinExistence type="predicted"/>
<dbReference type="GO" id="GO:0031490">
    <property type="term" value="F:chromatin DNA binding"/>
    <property type="evidence" value="ECO:0007669"/>
    <property type="project" value="InterPro"/>
</dbReference>
<dbReference type="EnsemblPlants" id="OMERI12G04910.1">
    <property type="protein sequence ID" value="OMERI12G04910.1"/>
    <property type="gene ID" value="OMERI12G04910"/>
</dbReference>
<dbReference type="PANTHER" id="PTHR33137">
    <property type="entry name" value="MEDIATOR OF RNA POLYMERASE II TRANSCRIPTION SUBUNIT 15A-RELATED"/>
    <property type="match status" value="1"/>
</dbReference>
<keyword evidence="4" id="KW-1185">Reference proteome</keyword>
<feature type="domain" description="ARC105/Med15 mediator subunit C-terminal" evidence="2">
    <location>
        <begin position="309"/>
        <end position="380"/>
    </location>
</feature>
<sequence length="408" mass="45872">MAILERPQSSSGIEHQGQMGNQTRLPTTVMQEQPQPQQQPHLMSDNHHQTHGGWQSNVARVQMITGVGEVNWREEMFQKISVLKNSFFSELTDFDRLLHNCQKTEEQLQSLPKKQADQYRRIAKLKDAVRSALDLLQLQKSSIDEGMKVQFCKYESSIHSLLRFYRETKAKIINAMNANRTGGGTHSHNNQQEQPAGLPRQRITDRTPSEDKLRCRVESVVSKKPIDRLINALLHSVEDDRTDIKRQKTRHVNSALVNEIDAINAKLIDAVARIAGEKDGGTEIEFSYTASSLAPDMKQLLTAYGNGTSPVKPVKLFVPADYPRTSPVVSNSNDDGDELLRGMFGEISGMVSAAFHCALRELPPSMSVKQMASEWNSCVQMIMKKFAMRHGGGTFSSRHGQWMNCTVE</sequence>
<dbReference type="eggNOG" id="ENOG502QQV3">
    <property type="taxonomic scope" value="Eukaryota"/>
</dbReference>
<dbReference type="HOGENOM" id="CLU_572914_0_0_1"/>
<dbReference type="Pfam" id="PF21539">
    <property type="entry name" value="Med15_C"/>
    <property type="match status" value="1"/>
</dbReference>
<name>A0A0E0FAU5_9ORYZ</name>
<dbReference type="Gramene" id="OMERI12G04910.1">
    <property type="protein sequence ID" value="OMERI12G04910.1"/>
    <property type="gene ID" value="OMERI12G04910"/>
</dbReference>
<accession>A0A0E0FAU5</accession>
<protein>
    <recommendedName>
        <fullName evidence="2">ARC105/Med15 mediator subunit C-terminal domain-containing protein</fullName>
    </recommendedName>
</protein>
<dbReference type="AlphaFoldDB" id="A0A0E0FAU5"/>
<feature type="compositionally biased region" description="Basic and acidic residues" evidence="1">
    <location>
        <begin position="202"/>
        <end position="211"/>
    </location>
</feature>
<organism evidence="3">
    <name type="scientific">Oryza meridionalis</name>
    <dbReference type="NCBI Taxonomy" id="40149"/>
    <lineage>
        <taxon>Eukaryota</taxon>
        <taxon>Viridiplantae</taxon>
        <taxon>Streptophyta</taxon>
        <taxon>Embryophyta</taxon>
        <taxon>Tracheophyta</taxon>
        <taxon>Spermatophyta</taxon>
        <taxon>Magnoliopsida</taxon>
        <taxon>Liliopsida</taxon>
        <taxon>Poales</taxon>
        <taxon>Poaceae</taxon>
        <taxon>BOP clade</taxon>
        <taxon>Oryzoideae</taxon>
        <taxon>Oryzeae</taxon>
        <taxon>Oryzinae</taxon>
        <taxon>Oryza</taxon>
    </lineage>
</organism>
<feature type="region of interest" description="Disordered" evidence="1">
    <location>
        <begin position="178"/>
        <end position="211"/>
    </location>
</feature>
<feature type="compositionally biased region" description="Polar residues" evidence="1">
    <location>
        <begin position="7"/>
        <end position="20"/>
    </location>
</feature>
<feature type="compositionally biased region" description="Polar residues" evidence="1">
    <location>
        <begin position="178"/>
        <end position="194"/>
    </location>
</feature>
<feature type="region of interest" description="Disordered" evidence="1">
    <location>
        <begin position="1"/>
        <end position="20"/>
    </location>
</feature>